<accession>A0ABT6ZHW8</accession>
<evidence type="ECO:0000259" key="7">
    <source>
        <dbReference type="PROSITE" id="PS51790"/>
    </source>
</evidence>
<dbReference type="InterPro" id="IPR002579">
    <property type="entry name" value="Met_Sox_Rdtase_MsrB_dom"/>
</dbReference>
<comment type="caution">
    <text evidence="8">The sequence shown here is derived from an EMBL/GenBank/DDBJ whole genome shotgun (WGS) entry which is preliminary data.</text>
</comment>
<evidence type="ECO:0000256" key="5">
    <source>
        <dbReference type="ARBA" id="ARBA00048782"/>
    </source>
</evidence>
<comment type="function">
    <text evidence="6">Has an important function as a repair enzyme for proteins that have been inactivated by oxidation. Catalyzes the reversible oxidation-reduction of methionine sulfoxide in proteins to methionine.</text>
</comment>
<evidence type="ECO:0000313" key="8">
    <source>
        <dbReference type="EMBL" id="MDJ1128648.1"/>
    </source>
</evidence>
<dbReference type="PANTHER" id="PTHR42799">
    <property type="entry name" value="MITOCHONDRIAL PEPTIDE METHIONINE SULFOXIDE REDUCTASE"/>
    <property type="match status" value="1"/>
</dbReference>
<evidence type="ECO:0000256" key="2">
    <source>
        <dbReference type="ARBA" id="ARBA00023268"/>
    </source>
</evidence>
<feature type="active site" evidence="6">
    <location>
        <position position="12"/>
    </location>
</feature>
<dbReference type="HAMAP" id="MF_01401">
    <property type="entry name" value="MsrA"/>
    <property type="match status" value="1"/>
</dbReference>
<feature type="domain" description="MsrB" evidence="7">
    <location>
        <begin position="188"/>
        <end position="311"/>
    </location>
</feature>
<dbReference type="GO" id="GO:0008113">
    <property type="term" value="F:peptide-methionine (S)-S-oxide reductase activity"/>
    <property type="evidence" value="ECO:0007669"/>
    <property type="project" value="UniProtKB-EC"/>
</dbReference>
<name>A0ABT6ZHW8_9ACTN</name>
<keyword evidence="1 6" id="KW-0560">Oxidoreductase</keyword>
<dbReference type="InterPro" id="IPR002569">
    <property type="entry name" value="Met_Sox_Rdtase_MsrA_dom"/>
</dbReference>
<keyword evidence="9" id="KW-1185">Reference proteome</keyword>
<gene>
    <name evidence="6 8" type="primary">msrA</name>
    <name evidence="8" type="ORF">QJ043_00915</name>
</gene>
<dbReference type="PANTHER" id="PTHR42799:SF2">
    <property type="entry name" value="MITOCHONDRIAL PEPTIDE METHIONINE SULFOXIDE REDUCTASE"/>
    <property type="match status" value="1"/>
</dbReference>
<comment type="catalytic activity">
    <reaction evidence="4">
        <text>L-methionyl-[protein] + [thioredoxin]-disulfide + H2O = L-methionyl-(R)-S-oxide-[protein] + [thioredoxin]-dithiol</text>
        <dbReference type="Rhea" id="RHEA:24164"/>
        <dbReference type="Rhea" id="RHEA-COMP:10698"/>
        <dbReference type="Rhea" id="RHEA-COMP:10700"/>
        <dbReference type="Rhea" id="RHEA-COMP:12313"/>
        <dbReference type="Rhea" id="RHEA-COMP:12314"/>
        <dbReference type="ChEBI" id="CHEBI:15377"/>
        <dbReference type="ChEBI" id="CHEBI:16044"/>
        <dbReference type="ChEBI" id="CHEBI:29950"/>
        <dbReference type="ChEBI" id="CHEBI:45764"/>
        <dbReference type="ChEBI" id="CHEBI:50058"/>
        <dbReference type="EC" id="1.8.4.12"/>
    </reaction>
</comment>
<dbReference type="EC" id="1.8.4.11" evidence="6"/>
<dbReference type="RefSeq" id="WP_283712291.1">
    <property type="nucleotide sequence ID" value="NZ_JASJEW010000001.1"/>
</dbReference>
<dbReference type="SUPFAM" id="SSF51316">
    <property type="entry name" value="Mss4-like"/>
    <property type="match status" value="1"/>
</dbReference>
<dbReference type="Pfam" id="PF01625">
    <property type="entry name" value="PMSR"/>
    <property type="match status" value="1"/>
</dbReference>
<proteinExistence type="inferred from homology"/>
<organism evidence="8 9">
    <name type="scientific">Kribbibacterium absianum</name>
    <dbReference type="NCBI Taxonomy" id="3044210"/>
    <lineage>
        <taxon>Bacteria</taxon>
        <taxon>Bacillati</taxon>
        <taxon>Actinomycetota</taxon>
        <taxon>Coriobacteriia</taxon>
        <taxon>Coriobacteriales</taxon>
        <taxon>Kribbibacteriaceae</taxon>
        <taxon>Kribbibacterium</taxon>
    </lineage>
</organism>
<protein>
    <recommendedName>
        <fullName evidence="6">Peptide methionine sulfoxide reductase MsrA</fullName>
        <shortName evidence="6">Protein-methionine-S-oxide reductase</shortName>
        <ecNumber evidence="6">1.8.4.11</ecNumber>
    </recommendedName>
    <alternativeName>
        <fullName evidence="6">Peptide-methionine (S)-S-oxide reductase</fullName>
        <shortName evidence="6">Peptide Met(O) reductase</shortName>
    </alternativeName>
</protein>
<dbReference type="NCBIfam" id="TIGR00401">
    <property type="entry name" value="msrA"/>
    <property type="match status" value="1"/>
</dbReference>
<evidence type="ECO:0000256" key="4">
    <source>
        <dbReference type="ARBA" id="ARBA00048488"/>
    </source>
</evidence>
<dbReference type="NCBIfam" id="TIGR00357">
    <property type="entry name" value="peptide-methionine (R)-S-oxide reductase MsrB"/>
    <property type="match status" value="1"/>
</dbReference>
<dbReference type="EMBL" id="JASJEX010000001">
    <property type="protein sequence ID" value="MDJ1128648.1"/>
    <property type="molecule type" value="Genomic_DNA"/>
</dbReference>
<dbReference type="InterPro" id="IPR050162">
    <property type="entry name" value="MsrA_MetSO_reductase"/>
</dbReference>
<sequence>MTGRTVTLGGGCFWGTEGFLRQLPGVLDTEVGYANSVVPSPSYELVCTGATEAAEAVRVAYDPAVIPLPLLLAAYFSSIDPCAVNRQGNDRGTQYRTGIWWDDEQDLPAVEQALRHLQFEVGAPLAVEAGPLQSFYPAEEHHQDYLEKHPSGYCHVDLTAAPRFVAAHARDFALAQDAARRRPVTETDDELAARIGDEAYRVTRRAGTERPHSSPLNDEWRRGVYVDAVSGEPLFLSSDKFDAGCGWPSFSRPIGDAVLTEAVDRQLWQPRIEVRSAGADSHLGHVFPDGPAETGGLRYCINGAALRFVPEEELEANGLGWLKLDGGTGR</sequence>
<evidence type="ECO:0000256" key="6">
    <source>
        <dbReference type="HAMAP-Rule" id="MF_01401"/>
    </source>
</evidence>
<dbReference type="PROSITE" id="PS51790">
    <property type="entry name" value="MSRB"/>
    <property type="match status" value="1"/>
</dbReference>
<comment type="catalytic activity">
    <reaction evidence="5 6">
        <text>[thioredoxin]-disulfide + L-methionine + H2O = L-methionine (S)-S-oxide + [thioredoxin]-dithiol</text>
        <dbReference type="Rhea" id="RHEA:19993"/>
        <dbReference type="Rhea" id="RHEA-COMP:10698"/>
        <dbReference type="Rhea" id="RHEA-COMP:10700"/>
        <dbReference type="ChEBI" id="CHEBI:15377"/>
        <dbReference type="ChEBI" id="CHEBI:29950"/>
        <dbReference type="ChEBI" id="CHEBI:50058"/>
        <dbReference type="ChEBI" id="CHEBI:57844"/>
        <dbReference type="ChEBI" id="CHEBI:58772"/>
        <dbReference type="EC" id="1.8.4.11"/>
    </reaction>
</comment>
<dbReference type="Gene3D" id="2.170.150.20">
    <property type="entry name" value="Peptide methionine sulfoxide reductase"/>
    <property type="match status" value="1"/>
</dbReference>
<evidence type="ECO:0000256" key="3">
    <source>
        <dbReference type="ARBA" id="ARBA00047806"/>
    </source>
</evidence>
<comment type="similarity">
    <text evidence="6">Belongs to the MsrA Met sulfoxide reductase family.</text>
</comment>
<dbReference type="InterPro" id="IPR036509">
    <property type="entry name" value="Met_Sox_Rdtase_MsrA_sf"/>
</dbReference>
<dbReference type="Proteomes" id="UP001431693">
    <property type="component" value="Unassembled WGS sequence"/>
</dbReference>
<dbReference type="Pfam" id="PF01641">
    <property type="entry name" value="SelR"/>
    <property type="match status" value="1"/>
</dbReference>
<evidence type="ECO:0000313" key="9">
    <source>
        <dbReference type="Proteomes" id="UP001431693"/>
    </source>
</evidence>
<keyword evidence="2" id="KW-0511">Multifunctional enzyme</keyword>
<evidence type="ECO:0000256" key="1">
    <source>
        <dbReference type="ARBA" id="ARBA00023002"/>
    </source>
</evidence>
<comment type="catalytic activity">
    <reaction evidence="3 6">
        <text>L-methionyl-[protein] + [thioredoxin]-disulfide + H2O = L-methionyl-(S)-S-oxide-[protein] + [thioredoxin]-dithiol</text>
        <dbReference type="Rhea" id="RHEA:14217"/>
        <dbReference type="Rhea" id="RHEA-COMP:10698"/>
        <dbReference type="Rhea" id="RHEA-COMP:10700"/>
        <dbReference type="Rhea" id="RHEA-COMP:12313"/>
        <dbReference type="Rhea" id="RHEA-COMP:12315"/>
        <dbReference type="ChEBI" id="CHEBI:15377"/>
        <dbReference type="ChEBI" id="CHEBI:16044"/>
        <dbReference type="ChEBI" id="CHEBI:29950"/>
        <dbReference type="ChEBI" id="CHEBI:44120"/>
        <dbReference type="ChEBI" id="CHEBI:50058"/>
        <dbReference type="EC" id="1.8.4.11"/>
    </reaction>
</comment>
<reference evidence="8" key="1">
    <citation type="submission" date="2023-05" db="EMBL/GenBank/DDBJ databases">
        <title>[olsenella] sp. nov., isolated from a pig farm feces dump.</title>
        <authorList>
            <person name="Chang Y.-H."/>
        </authorList>
    </citation>
    <scope>NUCLEOTIDE SEQUENCE</scope>
    <source>
        <strain evidence="8">YH-ols2217</strain>
    </source>
</reference>
<dbReference type="Gene3D" id="3.30.1060.10">
    <property type="entry name" value="Peptide methionine sulphoxide reductase MsrA"/>
    <property type="match status" value="1"/>
</dbReference>
<dbReference type="InterPro" id="IPR011057">
    <property type="entry name" value="Mss4-like_sf"/>
</dbReference>
<dbReference type="SUPFAM" id="SSF55068">
    <property type="entry name" value="Peptide methionine sulfoxide reductase"/>
    <property type="match status" value="1"/>
</dbReference>